<keyword evidence="7" id="KW-1185">Reference proteome</keyword>
<dbReference type="Pfam" id="PF25954">
    <property type="entry name" value="Beta-barrel_RND_2"/>
    <property type="match status" value="1"/>
</dbReference>
<keyword evidence="2" id="KW-0175">Coiled coil</keyword>
<evidence type="ECO:0000313" key="7">
    <source>
        <dbReference type="Proteomes" id="UP001319180"/>
    </source>
</evidence>
<dbReference type="InterPro" id="IPR006143">
    <property type="entry name" value="RND_pump_MFP"/>
</dbReference>
<comment type="similarity">
    <text evidence="1">Belongs to the membrane fusion protein (MFP) (TC 8.A.1) family.</text>
</comment>
<dbReference type="InterPro" id="IPR058792">
    <property type="entry name" value="Beta-barrel_RND_2"/>
</dbReference>
<dbReference type="PANTHER" id="PTHR30469">
    <property type="entry name" value="MULTIDRUG RESISTANCE PROTEIN MDTA"/>
    <property type="match status" value="1"/>
</dbReference>
<dbReference type="InterPro" id="IPR058625">
    <property type="entry name" value="MdtA-like_BSH"/>
</dbReference>
<evidence type="ECO:0000259" key="4">
    <source>
        <dbReference type="Pfam" id="PF25954"/>
    </source>
</evidence>
<comment type="caution">
    <text evidence="6">The sequence shown here is derived from an EMBL/GenBank/DDBJ whole genome shotgun (WGS) entry which is preliminary data.</text>
</comment>
<dbReference type="GO" id="GO:1990281">
    <property type="term" value="C:efflux pump complex"/>
    <property type="evidence" value="ECO:0007669"/>
    <property type="project" value="TreeGrafter"/>
</dbReference>
<reference evidence="6 7" key="1">
    <citation type="submission" date="2021-05" db="EMBL/GenBank/DDBJ databases">
        <title>A Polyphasic approach of four new species of the genus Ohtaekwangia: Ohtaekwangia histidinii sp. nov., Ohtaekwangia cretensis sp. nov., Ohtaekwangia indiensis sp. nov., Ohtaekwangia reichenbachii sp. nov. from diverse environment.</title>
        <authorList>
            <person name="Octaviana S."/>
        </authorList>
    </citation>
    <scope>NUCLEOTIDE SEQUENCE [LARGE SCALE GENOMIC DNA]</scope>
    <source>
        <strain evidence="6 7">PWU37</strain>
    </source>
</reference>
<feature type="domain" description="YknX-like C-terminal permuted SH3-like" evidence="5">
    <location>
        <begin position="291"/>
        <end position="357"/>
    </location>
</feature>
<name>A0AAP2D8T0_9BACT</name>
<feature type="coiled-coil region" evidence="2">
    <location>
        <begin position="95"/>
        <end position="129"/>
    </location>
</feature>
<proteinExistence type="inferred from homology"/>
<feature type="domain" description="Multidrug resistance protein MdtA-like barrel-sandwich hybrid" evidence="3">
    <location>
        <begin position="62"/>
        <end position="205"/>
    </location>
</feature>
<dbReference type="Proteomes" id="UP001319180">
    <property type="component" value="Unassembled WGS sequence"/>
</dbReference>
<sequence length="357" mass="39382">MKRLLIIITLAASLTACTKNQKPVDVTRQPQHKDSRYELGKVVEKGLAAHVRIPGQLKPFEEVTIFSKVNGFVKTLHVDRGDVVRQGDILITLEALELESQYQAASSKYIQAQENAAASKERYRRLREAARDSGAVAPIDLDNASSRMRADEATVLAEKSNMESMKNVKEYLTIRAPFSGVIVQRNISVGALVGPANDKPMVVLQYLDKLRLEVYIPEAYVDKVDLNRPVSFEFTAWPGKEHTATISRSANALSSLRSEAVEIDVNNKNKDLKPGMYAEVKIPLLSSAKSLLVPNNAIVRSTEKQFIIKVDEGKAKIITIREGLKTNDSTEVFGKLTGGDEIILHATDEIAEGTAVK</sequence>
<dbReference type="SUPFAM" id="SSF111369">
    <property type="entry name" value="HlyD-like secretion proteins"/>
    <property type="match status" value="1"/>
</dbReference>
<dbReference type="EMBL" id="JAHESC010000008">
    <property type="protein sequence ID" value="MBT1686440.1"/>
    <property type="molecule type" value="Genomic_DNA"/>
</dbReference>
<dbReference type="Gene3D" id="2.40.420.20">
    <property type="match status" value="1"/>
</dbReference>
<dbReference type="RefSeq" id="WP_254089677.1">
    <property type="nucleotide sequence ID" value="NZ_JAHESC010000008.1"/>
</dbReference>
<dbReference type="GO" id="GO:0015562">
    <property type="term" value="F:efflux transmembrane transporter activity"/>
    <property type="evidence" value="ECO:0007669"/>
    <property type="project" value="TreeGrafter"/>
</dbReference>
<organism evidence="6 7">
    <name type="scientific">Dawidia soli</name>
    <dbReference type="NCBI Taxonomy" id="2782352"/>
    <lineage>
        <taxon>Bacteria</taxon>
        <taxon>Pseudomonadati</taxon>
        <taxon>Bacteroidota</taxon>
        <taxon>Cytophagia</taxon>
        <taxon>Cytophagales</taxon>
        <taxon>Chryseotaleaceae</taxon>
        <taxon>Dawidia</taxon>
    </lineage>
</organism>
<dbReference type="Gene3D" id="2.40.50.100">
    <property type="match status" value="1"/>
</dbReference>
<dbReference type="Gene3D" id="1.10.287.470">
    <property type="entry name" value="Helix hairpin bin"/>
    <property type="match status" value="1"/>
</dbReference>
<dbReference type="Pfam" id="PF25989">
    <property type="entry name" value="YknX_C"/>
    <property type="match status" value="1"/>
</dbReference>
<evidence type="ECO:0000256" key="2">
    <source>
        <dbReference type="SAM" id="Coils"/>
    </source>
</evidence>
<dbReference type="PROSITE" id="PS51257">
    <property type="entry name" value="PROKAR_LIPOPROTEIN"/>
    <property type="match status" value="1"/>
</dbReference>
<accession>A0AAP2D8T0</accession>
<dbReference type="Gene3D" id="2.40.30.170">
    <property type="match status" value="1"/>
</dbReference>
<dbReference type="InterPro" id="IPR058637">
    <property type="entry name" value="YknX-like_C"/>
</dbReference>
<protein>
    <submittedName>
        <fullName evidence="6">Efflux RND transporter periplasmic adaptor subunit</fullName>
    </submittedName>
</protein>
<dbReference type="AlphaFoldDB" id="A0AAP2D8T0"/>
<evidence type="ECO:0000313" key="6">
    <source>
        <dbReference type="EMBL" id="MBT1686440.1"/>
    </source>
</evidence>
<feature type="domain" description="CusB-like beta-barrel" evidence="4">
    <location>
        <begin position="212"/>
        <end position="282"/>
    </location>
</feature>
<evidence type="ECO:0000259" key="5">
    <source>
        <dbReference type="Pfam" id="PF25989"/>
    </source>
</evidence>
<dbReference type="PANTHER" id="PTHR30469:SF37">
    <property type="entry name" value="RAGD PROTEIN"/>
    <property type="match status" value="1"/>
</dbReference>
<gene>
    <name evidence="6" type="ORF">KK078_07740</name>
</gene>
<evidence type="ECO:0000256" key="1">
    <source>
        <dbReference type="ARBA" id="ARBA00009477"/>
    </source>
</evidence>
<dbReference type="NCBIfam" id="TIGR01730">
    <property type="entry name" value="RND_mfp"/>
    <property type="match status" value="1"/>
</dbReference>
<dbReference type="Pfam" id="PF25917">
    <property type="entry name" value="BSH_RND"/>
    <property type="match status" value="1"/>
</dbReference>
<evidence type="ECO:0000259" key="3">
    <source>
        <dbReference type="Pfam" id="PF25917"/>
    </source>
</evidence>